<organism evidence="1 2">
    <name type="scientific">Trifolium medium</name>
    <dbReference type="NCBI Taxonomy" id="97028"/>
    <lineage>
        <taxon>Eukaryota</taxon>
        <taxon>Viridiplantae</taxon>
        <taxon>Streptophyta</taxon>
        <taxon>Embryophyta</taxon>
        <taxon>Tracheophyta</taxon>
        <taxon>Spermatophyta</taxon>
        <taxon>Magnoliopsida</taxon>
        <taxon>eudicotyledons</taxon>
        <taxon>Gunneridae</taxon>
        <taxon>Pentapetalae</taxon>
        <taxon>rosids</taxon>
        <taxon>fabids</taxon>
        <taxon>Fabales</taxon>
        <taxon>Fabaceae</taxon>
        <taxon>Papilionoideae</taxon>
        <taxon>50 kb inversion clade</taxon>
        <taxon>NPAAA clade</taxon>
        <taxon>Hologalegina</taxon>
        <taxon>IRL clade</taxon>
        <taxon>Trifolieae</taxon>
        <taxon>Trifolium</taxon>
    </lineage>
</organism>
<keyword evidence="2" id="KW-1185">Reference proteome</keyword>
<dbReference type="Proteomes" id="UP000265520">
    <property type="component" value="Unassembled WGS sequence"/>
</dbReference>
<sequence length="98" mass="10774">MKGKSLGRPKALKIGHEKAKTEFQGTVVIVGGTGDNDGDESQINPTLLRAEKIVEEIPLPTGIEMKKILEFEFPPEDIGNVLQFLEFCRVFGKFTAAI</sequence>
<keyword evidence="1" id="KW-0479">Metal-binding</keyword>
<protein>
    <submittedName>
        <fullName evidence="1">Zinc-finger of monoamine-oxidase A repressor R1</fullName>
    </submittedName>
</protein>
<evidence type="ECO:0000313" key="1">
    <source>
        <dbReference type="EMBL" id="MCI25839.1"/>
    </source>
</evidence>
<accession>A0A392QPF0</accession>
<dbReference type="GO" id="GO:0008270">
    <property type="term" value="F:zinc ion binding"/>
    <property type="evidence" value="ECO:0007669"/>
    <property type="project" value="UniProtKB-KW"/>
</dbReference>
<name>A0A392QPF0_9FABA</name>
<keyword evidence="1" id="KW-0863">Zinc-finger</keyword>
<dbReference type="AlphaFoldDB" id="A0A392QPF0"/>
<dbReference type="EMBL" id="LXQA010149701">
    <property type="protein sequence ID" value="MCI25839.1"/>
    <property type="molecule type" value="Genomic_DNA"/>
</dbReference>
<keyword evidence="1" id="KW-0862">Zinc</keyword>
<comment type="caution">
    <text evidence="1">The sequence shown here is derived from an EMBL/GenBank/DDBJ whole genome shotgun (WGS) entry which is preliminary data.</text>
</comment>
<evidence type="ECO:0000313" key="2">
    <source>
        <dbReference type="Proteomes" id="UP000265520"/>
    </source>
</evidence>
<proteinExistence type="predicted"/>
<reference evidence="1 2" key="1">
    <citation type="journal article" date="2018" name="Front. Plant Sci.">
        <title>Red Clover (Trifolium pratense) and Zigzag Clover (T. medium) - A Picture of Genomic Similarities and Differences.</title>
        <authorList>
            <person name="Dluhosova J."/>
            <person name="Istvanek J."/>
            <person name="Nedelnik J."/>
            <person name="Repkova J."/>
        </authorList>
    </citation>
    <scope>NUCLEOTIDE SEQUENCE [LARGE SCALE GENOMIC DNA]</scope>
    <source>
        <strain evidence="2">cv. 10/8</strain>
        <tissue evidence="1">Leaf</tissue>
    </source>
</reference>